<feature type="region of interest" description="Disordered" evidence="1">
    <location>
        <begin position="32"/>
        <end position="51"/>
    </location>
</feature>
<protein>
    <submittedName>
        <fullName evidence="2">Uncharacterized protein</fullName>
    </submittedName>
</protein>
<keyword evidence="3" id="KW-1185">Reference proteome</keyword>
<organism evidence="2 3">
    <name type="scientific">Trema orientale</name>
    <name type="common">Charcoal tree</name>
    <name type="synonym">Celtis orientalis</name>
    <dbReference type="NCBI Taxonomy" id="63057"/>
    <lineage>
        <taxon>Eukaryota</taxon>
        <taxon>Viridiplantae</taxon>
        <taxon>Streptophyta</taxon>
        <taxon>Embryophyta</taxon>
        <taxon>Tracheophyta</taxon>
        <taxon>Spermatophyta</taxon>
        <taxon>Magnoliopsida</taxon>
        <taxon>eudicotyledons</taxon>
        <taxon>Gunneridae</taxon>
        <taxon>Pentapetalae</taxon>
        <taxon>rosids</taxon>
        <taxon>fabids</taxon>
        <taxon>Rosales</taxon>
        <taxon>Cannabaceae</taxon>
        <taxon>Trema</taxon>
    </lineage>
</organism>
<reference evidence="3" key="1">
    <citation type="submission" date="2016-06" db="EMBL/GenBank/DDBJ databases">
        <title>Parallel loss of symbiosis genes in relatives of nitrogen-fixing non-legume Parasponia.</title>
        <authorList>
            <person name="Van Velzen R."/>
            <person name="Holmer R."/>
            <person name="Bu F."/>
            <person name="Rutten L."/>
            <person name="Van Zeijl A."/>
            <person name="Liu W."/>
            <person name="Santuari L."/>
            <person name="Cao Q."/>
            <person name="Sharma T."/>
            <person name="Shen D."/>
            <person name="Roswanjaya Y."/>
            <person name="Wardhani T."/>
            <person name="Kalhor M.S."/>
            <person name="Jansen J."/>
            <person name="Van den Hoogen J."/>
            <person name="Gungor B."/>
            <person name="Hartog M."/>
            <person name="Hontelez J."/>
            <person name="Verver J."/>
            <person name="Yang W.-C."/>
            <person name="Schijlen E."/>
            <person name="Repin R."/>
            <person name="Schilthuizen M."/>
            <person name="Schranz E."/>
            <person name="Heidstra R."/>
            <person name="Miyata K."/>
            <person name="Fedorova E."/>
            <person name="Kohlen W."/>
            <person name="Bisseling T."/>
            <person name="Smit S."/>
            <person name="Geurts R."/>
        </authorList>
    </citation>
    <scope>NUCLEOTIDE SEQUENCE [LARGE SCALE GENOMIC DNA]</scope>
    <source>
        <strain evidence="3">cv. RG33-2</strain>
    </source>
</reference>
<dbReference type="Proteomes" id="UP000237000">
    <property type="component" value="Unassembled WGS sequence"/>
</dbReference>
<dbReference type="OrthoDB" id="10502034at2759"/>
<feature type="compositionally biased region" description="Polar residues" evidence="1">
    <location>
        <begin position="39"/>
        <end position="48"/>
    </location>
</feature>
<accession>A0A2P5FA82</accession>
<comment type="caution">
    <text evidence="2">The sequence shown here is derived from an EMBL/GenBank/DDBJ whole genome shotgun (WGS) entry which is preliminary data.</text>
</comment>
<evidence type="ECO:0000313" key="2">
    <source>
        <dbReference type="EMBL" id="PON94692.1"/>
    </source>
</evidence>
<dbReference type="InParanoid" id="A0A2P5FA82"/>
<name>A0A2P5FA82_TREOI</name>
<dbReference type="EMBL" id="JXTC01000049">
    <property type="protein sequence ID" value="PON94692.1"/>
    <property type="molecule type" value="Genomic_DNA"/>
</dbReference>
<sequence>YGHPSLASDATRQAETGTKHFSPLFKIWESVTAPRHPQRSPTNLTLPQSPSPLKFTTPLSLSLSALTSPAPPPQNDVVFPSIPAFRPIPPLTSSGSSSSDSANAGSLNSYRSWRIPRQCGVGFRILGPDSLNLGSSGSDHDRRSGHIGFRVLVSLEAKVAILELQNQREFQFW</sequence>
<gene>
    <name evidence="2" type="ORF">TorRG33x02_094750</name>
</gene>
<evidence type="ECO:0000313" key="3">
    <source>
        <dbReference type="Proteomes" id="UP000237000"/>
    </source>
</evidence>
<evidence type="ECO:0000256" key="1">
    <source>
        <dbReference type="SAM" id="MobiDB-lite"/>
    </source>
</evidence>
<dbReference type="AlphaFoldDB" id="A0A2P5FA82"/>
<feature type="non-terminal residue" evidence="2">
    <location>
        <position position="1"/>
    </location>
</feature>
<proteinExistence type="predicted"/>